<dbReference type="GO" id="GO:0000976">
    <property type="term" value="F:transcription cis-regulatory region binding"/>
    <property type="evidence" value="ECO:0007669"/>
    <property type="project" value="TreeGrafter"/>
</dbReference>
<dbReference type="InterPro" id="IPR028082">
    <property type="entry name" value="Peripla_BP_I"/>
</dbReference>
<dbReference type="STRING" id="1440053.GCA_000718095_04983"/>
<evidence type="ECO:0000259" key="4">
    <source>
        <dbReference type="Pfam" id="PF13377"/>
    </source>
</evidence>
<dbReference type="Proteomes" id="UP000245992">
    <property type="component" value="Unassembled WGS sequence"/>
</dbReference>
<accession>A0A2T7T8X7</accession>
<protein>
    <recommendedName>
        <fullName evidence="4">Transcriptional regulator LacI/GalR-like sensor domain-containing protein</fullName>
    </recommendedName>
</protein>
<evidence type="ECO:0000313" key="6">
    <source>
        <dbReference type="Proteomes" id="UP000245992"/>
    </source>
</evidence>
<dbReference type="GO" id="GO:0003700">
    <property type="term" value="F:DNA-binding transcription factor activity"/>
    <property type="evidence" value="ECO:0007669"/>
    <property type="project" value="TreeGrafter"/>
</dbReference>
<proteinExistence type="predicted"/>
<dbReference type="AlphaFoldDB" id="A0A2T7T8X7"/>
<dbReference type="PANTHER" id="PTHR30146">
    <property type="entry name" value="LACI-RELATED TRANSCRIPTIONAL REPRESSOR"/>
    <property type="match status" value="1"/>
</dbReference>
<evidence type="ECO:0000256" key="3">
    <source>
        <dbReference type="ARBA" id="ARBA00023163"/>
    </source>
</evidence>
<gene>
    <name evidence="5" type="ORF">Y717_02885</name>
</gene>
<dbReference type="Gene3D" id="3.40.50.2300">
    <property type="match status" value="1"/>
</dbReference>
<evidence type="ECO:0000313" key="5">
    <source>
        <dbReference type="EMBL" id="PVE11516.1"/>
    </source>
</evidence>
<evidence type="ECO:0000256" key="1">
    <source>
        <dbReference type="ARBA" id="ARBA00023015"/>
    </source>
</evidence>
<reference evidence="5 6" key="1">
    <citation type="submission" date="2013-12" db="EMBL/GenBank/DDBJ databases">
        <title>Annotated genome of Streptomyces scopuliridis.</title>
        <authorList>
            <person name="Olson J.B."/>
        </authorList>
    </citation>
    <scope>NUCLEOTIDE SEQUENCE [LARGE SCALE GENOMIC DNA]</scope>
    <source>
        <strain evidence="5 6">RB72</strain>
    </source>
</reference>
<dbReference type="PANTHER" id="PTHR30146:SF109">
    <property type="entry name" value="HTH-TYPE TRANSCRIPTIONAL REGULATOR GALS"/>
    <property type="match status" value="1"/>
</dbReference>
<organism evidence="5 6">
    <name type="scientific">Streptomyces scopuliridis RB72</name>
    <dbReference type="NCBI Taxonomy" id="1440053"/>
    <lineage>
        <taxon>Bacteria</taxon>
        <taxon>Bacillati</taxon>
        <taxon>Actinomycetota</taxon>
        <taxon>Actinomycetes</taxon>
        <taxon>Kitasatosporales</taxon>
        <taxon>Streptomycetaceae</taxon>
        <taxon>Streptomyces</taxon>
    </lineage>
</organism>
<dbReference type="EMBL" id="AZSP01000137">
    <property type="protein sequence ID" value="PVE11516.1"/>
    <property type="molecule type" value="Genomic_DNA"/>
</dbReference>
<dbReference type="RefSeq" id="WP_051746185.1">
    <property type="nucleotide sequence ID" value="NZ_AZSP01000137.1"/>
</dbReference>
<dbReference type="Pfam" id="PF13377">
    <property type="entry name" value="Peripla_BP_3"/>
    <property type="match status" value="1"/>
</dbReference>
<keyword evidence="2" id="KW-0238">DNA-binding</keyword>
<keyword evidence="6" id="KW-1185">Reference proteome</keyword>
<keyword evidence="3" id="KW-0804">Transcription</keyword>
<sequence>MRALHEAGRDVPGDISVAGFDDMAEAAFFQPPLTTVRPDFDVVGRHRVALLLDQIDGATDGPRRMAVEPALVVRASTAPPPAGRTA</sequence>
<keyword evidence="1" id="KW-0805">Transcription regulation</keyword>
<dbReference type="SUPFAM" id="SSF53822">
    <property type="entry name" value="Periplasmic binding protein-like I"/>
    <property type="match status" value="1"/>
</dbReference>
<evidence type="ECO:0000256" key="2">
    <source>
        <dbReference type="ARBA" id="ARBA00023125"/>
    </source>
</evidence>
<comment type="caution">
    <text evidence="5">The sequence shown here is derived from an EMBL/GenBank/DDBJ whole genome shotgun (WGS) entry which is preliminary data.</text>
</comment>
<name>A0A2T7T8X7_9ACTN</name>
<feature type="domain" description="Transcriptional regulator LacI/GalR-like sensor" evidence="4">
    <location>
        <begin position="1"/>
        <end position="77"/>
    </location>
</feature>
<dbReference type="InterPro" id="IPR046335">
    <property type="entry name" value="LacI/GalR-like_sensor"/>
</dbReference>